<dbReference type="SMART" id="SM00726">
    <property type="entry name" value="UIM"/>
    <property type="match status" value="2"/>
</dbReference>
<dbReference type="InterPro" id="IPR003903">
    <property type="entry name" value="UIM_dom"/>
</dbReference>
<keyword evidence="4" id="KW-1185">Reference proteome</keyword>
<evidence type="ECO:0000259" key="2">
    <source>
        <dbReference type="PROSITE" id="PS50181"/>
    </source>
</evidence>
<feature type="compositionally biased region" description="Basic and acidic residues" evidence="1">
    <location>
        <begin position="658"/>
        <end position="671"/>
    </location>
</feature>
<dbReference type="InterPro" id="IPR027040">
    <property type="entry name" value="PSMD4"/>
</dbReference>
<name>A0A507AU94_9PEZI</name>
<dbReference type="InterPro" id="IPR036047">
    <property type="entry name" value="F-box-like_dom_sf"/>
</dbReference>
<accession>A0A507AU94</accession>
<feature type="compositionally biased region" description="Basic residues" evidence="1">
    <location>
        <begin position="1079"/>
        <end position="1088"/>
    </location>
</feature>
<feature type="compositionally biased region" description="Low complexity" evidence="1">
    <location>
        <begin position="26"/>
        <end position="48"/>
    </location>
</feature>
<feature type="domain" description="F-box" evidence="2">
    <location>
        <begin position="127"/>
        <end position="173"/>
    </location>
</feature>
<evidence type="ECO:0000313" key="3">
    <source>
        <dbReference type="EMBL" id="TPX14385.1"/>
    </source>
</evidence>
<feature type="region of interest" description="Disordered" evidence="1">
    <location>
        <begin position="975"/>
        <end position="1036"/>
    </location>
</feature>
<dbReference type="PANTHER" id="PTHR10223:SF2">
    <property type="entry name" value="F-BOX AND WD DOMAIN PROTEIN (AFU_ORTHOLOGUE AFUA_6G11400)"/>
    <property type="match status" value="1"/>
</dbReference>
<proteinExistence type="predicted"/>
<feature type="region of interest" description="Disordered" evidence="1">
    <location>
        <begin position="1054"/>
        <end position="1073"/>
    </location>
</feature>
<feature type="region of interest" description="Disordered" evidence="1">
    <location>
        <begin position="634"/>
        <end position="672"/>
    </location>
</feature>
<dbReference type="Proteomes" id="UP000319257">
    <property type="component" value="Unassembled WGS sequence"/>
</dbReference>
<dbReference type="InterPro" id="IPR001810">
    <property type="entry name" value="F-box_dom"/>
</dbReference>
<evidence type="ECO:0000256" key="1">
    <source>
        <dbReference type="SAM" id="MobiDB-lite"/>
    </source>
</evidence>
<dbReference type="InParanoid" id="A0A507AU94"/>
<gene>
    <name evidence="3" type="ORF">E0L32_005581</name>
</gene>
<sequence>MQLEPSEHSTQLSQSGTLSIPSPTSQHGLQHHQQPLHGAGSASGSRSATPTVVAVDPDASPDATNSDGPQLAGLGGLNIDNEPGASQQAPAFAGQRIAEYERAMTPSTPKHPSGFTVTKRVGSPSEGVQLTDFPNEILTHVISHLHPDLQSVVALVSKRFYALVTEPHAWRMAFTRFFPGRESVFPTKKADVTLRDADEHNAVRSETREFTRLTALASWRSEYLLRNRLLRGAARGKPGATSGIGSASRSSSSKKAAAVLTYNSKLPWMITNVHAVFSNGKKPPRVTHGAADLCVVTSSDPTSGKVEKTGLDDPFSFAQLDEMFPSLDPYGVGEGPAAVRNVMDVSQSYGTVGGEGFPGGRAFFRPAGKPRGFYLGAQDNAIVDQSPEIPKIPELSDAISCVWIAKSSVVPSITQSMVGIMTGSTLGVITTYALGSDSTGPRFTNGDITARWVVSPGVPIIALKVDDNYSLRRRAVGRVFAVALNALGEVYYLTDTPKPLMATKVKGQDPTRTAWYAGRSVYWDLVEPTRRTARPDDLDKNAIRGAYSPRSPSDAMDLSTEQLVAEAKEIEKFLRYKPSHFRRVCIGWDMRRRLEVDFGGCDEFSAGEGIFVIDCGLEEAVPPKVTRYTRRLANPQTDAPEGASSDLGQQVSSLFGGGRDRHEEVGTERMRSGLATPVWPRAESQGNPPSALMDWGISTCSFKCPRLTEITASAMDNSLYAVLTSFEDPLQTGPAQTSGTATPILPKAPSAEIPGRRARLIAIGTDTGAVFVWNARDNSTGEVEPLRVIQTESPEVSCLALSALYLVHGGSDGLVQAWDPLASTTDAIRTLNSRSSGRIPRHVINANPTLRQADYSSVGAIVLDPDPTVLRGVVAFGIFLRYWSYSAATQPAGRKRRLRHADIHGRLVSRRHGGGVLGYIAAEEAELRHEQERRKREDDRLRNRFGVGLGDLTEEEAIRYAQMISEESLLLDEQRRLSASDTGSAADTGETASSTGSAGSTDTVTPEPSLSGLSGSGAGPSRAAFTPPVQEETDDDYELQIQQALRLSLLEGVNDAGQSPRGSNNNNSSGEYEFSVRYKPSKKDKGKRSPPPVGSSPPGSRRSHASAVVQDAAPPSAPPVGPTGSLDPDDELELALRLSLQEEEERQSRVKALGLGLQEDEFPDLEVRGKGKGRQL</sequence>
<dbReference type="GO" id="GO:0043161">
    <property type="term" value="P:proteasome-mediated ubiquitin-dependent protein catabolic process"/>
    <property type="evidence" value="ECO:0007669"/>
    <property type="project" value="TreeGrafter"/>
</dbReference>
<feature type="compositionally biased region" description="Polar residues" evidence="1">
    <location>
        <begin position="8"/>
        <end position="25"/>
    </location>
</feature>
<comment type="caution">
    <text evidence="3">The sequence shown here is derived from an EMBL/GenBank/DDBJ whole genome shotgun (WGS) entry which is preliminary data.</text>
</comment>
<dbReference type="OrthoDB" id="2095648at2759"/>
<dbReference type="InterPro" id="IPR036322">
    <property type="entry name" value="WD40_repeat_dom_sf"/>
</dbReference>
<evidence type="ECO:0000313" key="4">
    <source>
        <dbReference type="Proteomes" id="UP000319257"/>
    </source>
</evidence>
<dbReference type="STRING" id="1093900.A0A507AU94"/>
<dbReference type="GeneID" id="41973028"/>
<dbReference type="Pfam" id="PF12937">
    <property type="entry name" value="F-box-like"/>
    <property type="match status" value="1"/>
</dbReference>
<reference evidence="3 4" key="1">
    <citation type="submission" date="2019-06" db="EMBL/GenBank/DDBJ databases">
        <title>Draft genome sequence of the filamentous fungus Phialemoniopsis curvata isolated from diesel fuel.</title>
        <authorList>
            <person name="Varaljay V.A."/>
            <person name="Lyon W.J."/>
            <person name="Crouch A.L."/>
            <person name="Drake C.E."/>
            <person name="Hollomon J.M."/>
            <person name="Nadeau L.J."/>
            <person name="Nunn H.S."/>
            <person name="Stevenson B.S."/>
            <person name="Bojanowski C.L."/>
            <person name="Crookes-Goodson W.J."/>
        </authorList>
    </citation>
    <scope>NUCLEOTIDE SEQUENCE [LARGE SCALE GENOMIC DNA]</scope>
    <source>
        <strain evidence="3 4">D216</strain>
    </source>
</reference>
<dbReference type="CDD" id="cd09917">
    <property type="entry name" value="F-box_SF"/>
    <property type="match status" value="1"/>
</dbReference>
<dbReference type="Gene3D" id="1.20.1280.50">
    <property type="match status" value="1"/>
</dbReference>
<feature type="compositionally biased region" description="Low complexity" evidence="1">
    <location>
        <begin position="981"/>
        <end position="1013"/>
    </location>
</feature>
<dbReference type="AlphaFoldDB" id="A0A507AU94"/>
<dbReference type="GO" id="GO:0005634">
    <property type="term" value="C:nucleus"/>
    <property type="evidence" value="ECO:0007669"/>
    <property type="project" value="TreeGrafter"/>
</dbReference>
<dbReference type="GO" id="GO:0008540">
    <property type="term" value="C:proteasome regulatory particle, base subcomplex"/>
    <property type="evidence" value="ECO:0007669"/>
    <property type="project" value="TreeGrafter"/>
</dbReference>
<feature type="region of interest" description="Disordered" evidence="1">
    <location>
        <begin position="1"/>
        <end position="91"/>
    </location>
</feature>
<dbReference type="PROSITE" id="PS50330">
    <property type="entry name" value="UIM"/>
    <property type="match status" value="2"/>
</dbReference>
<dbReference type="EMBL" id="SKBQ01000029">
    <property type="protein sequence ID" value="TPX14385.1"/>
    <property type="molecule type" value="Genomic_DNA"/>
</dbReference>
<dbReference type="SUPFAM" id="SSF81383">
    <property type="entry name" value="F-box domain"/>
    <property type="match status" value="1"/>
</dbReference>
<organism evidence="3 4">
    <name type="scientific">Thyridium curvatum</name>
    <dbReference type="NCBI Taxonomy" id="1093900"/>
    <lineage>
        <taxon>Eukaryota</taxon>
        <taxon>Fungi</taxon>
        <taxon>Dikarya</taxon>
        <taxon>Ascomycota</taxon>
        <taxon>Pezizomycotina</taxon>
        <taxon>Sordariomycetes</taxon>
        <taxon>Sordariomycetidae</taxon>
        <taxon>Thyridiales</taxon>
        <taxon>Thyridiaceae</taxon>
        <taxon>Thyridium</taxon>
    </lineage>
</organism>
<protein>
    <recommendedName>
        <fullName evidence="2">F-box domain-containing protein</fullName>
    </recommendedName>
</protein>
<feature type="region of interest" description="Disordered" evidence="1">
    <location>
        <begin position="1078"/>
        <end position="1176"/>
    </location>
</feature>
<dbReference type="SUPFAM" id="SSF50978">
    <property type="entry name" value="WD40 repeat-like"/>
    <property type="match status" value="1"/>
</dbReference>
<dbReference type="PANTHER" id="PTHR10223">
    <property type="entry name" value="26S PROTEASOME NON-ATPASE REGULATORY SUBUNIT 4"/>
    <property type="match status" value="1"/>
</dbReference>
<dbReference type="GO" id="GO:0031593">
    <property type="term" value="F:polyubiquitin modification-dependent protein binding"/>
    <property type="evidence" value="ECO:0007669"/>
    <property type="project" value="TreeGrafter"/>
</dbReference>
<dbReference type="RefSeq" id="XP_030996096.1">
    <property type="nucleotide sequence ID" value="XM_031140118.1"/>
</dbReference>
<dbReference type="InterPro" id="IPR015943">
    <property type="entry name" value="WD40/YVTN_repeat-like_dom_sf"/>
</dbReference>
<dbReference type="PROSITE" id="PS50181">
    <property type="entry name" value="FBOX"/>
    <property type="match status" value="1"/>
</dbReference>
<dbReference type="GO" id="GO:0005829">
    <property type="term" value="C:cytosol"/>
    <property type="evidence" value="ECO:0007669"/>
    <property type="project" value="TreeGrafter"/>
</dbReference>
<dbReference type="Gene3D" id="2.130.10.10">
    <property type="entry name" value="YVTN repeat-like/Quinoprotein amine dehydrogenase"/>
    <property type="match status" value="1"/>
</dbReference>